<dbReference type="Proteomes" id="UP000031971">
    <property type="component" value="Unassembled WGS sequence"/>
</dbReference>
<evidence type="ECO:0000256" key="1">
    <source>
        <dbReference type="ARBA" id="ARBA00001966"/>
    </source>
</evidence>
<feature type="domain" description="Radical SAM core" evidence="7">
    <location>
        <begin position="235"/>
        <end position="463"/>
    </location>
</feature>
<evidence type="ECO:0000256" key="2">
    <source>
        <dbReference type="ARBA" id="ARBA00022691"/>
    </source>
</evidence>
<dbReference type="InterPro" id="IPR006638">
    <property type="entry name" value="Elp3/MiaA/NifB-like_rSAM"/>
</dbReference>
<protein>
    <submittedName>
        <fullName evidence="8">Radical SAM domain protein</fullName>
    </submittedName>
</protein>
<dbReference type="CDD" id="cd01335">
    <property type="entry name" value="Radical_SAM"/>
    <property type="match status" value="1"/>
</dbReference>
<dbReference type="InterPro" id="IPR051198">
    <property type="entry name" value="BchE-like"/>
</dbReference>
<dbReference type="PROSITE" id="PS51918">
    <property type="entry name" value="RADICAL_SAM"/>
    <property type="match status" value="1"/>
</dbReference>
<dbReference type="GO" id="GO:0031419">
    <property type="term" value="F:cobalamin binding"/>
    <property type="evidence" value="ECO:0007669"/>
    <property type="project" value="InterPro"/>
</dbReference>
<sequence>MTESHKSERIRPLVQVIGEVPASTGPKAKVALVRGPVVMTANALNNEAVPALGLAYVAGFLRAHGYDPLFLDGIAEGLNRTYPLDNYPGYWAQGLTIDEIVARIPEDTEVIGFSVMFSGEWPVQRDLIRAVRIRFPHAFLVGGGEHITALTEYSIRDSGLDACVLGEGEFTFYRLLEARSAGEDLSVVGSIAYLDAEGRFVVTSEPTRVRDIDNIPWPWWPEGYLEGFWTAGKSYGVQTARDMPMMISRGCPFQCTFCSNPRMWTTRYSLRAVDDVIAEMKHYIAHYGATAFQLYDLTAIVKKDWAVDLCQRMIDEGIAVKWSLPSGTRSEALDEEVLTLLRQTGCNYLVYAPESGSPRTLERIKKKISLDKLTESALIAKKVGLVIRCNLIIGFPHETRRDVFDTVRYGLYLAFKGADEVSINIFSPYPGSELFRELDEAGRMIVNDGYFLSLTSLNSDYTRFNPLTFNTNMGAAELALYRITFMLGNYIVGYLRHPSRIWRTIRNAFLGKGTSTTVLEHRLKDAMARRRARKQAERG</sequence>
<feature type="domain" description="B12-binding" evidence="6">
    <location>
        <begin position="34"/>
        <end position="186"/>
    </location>
</feature>
<dbReference type="GO" id="GO:0003824">
    <property type="term" value="F:catalytic activity"/>
    <property type="evidence" value="ECO:0007669"/>
    <property type="project" value="InterPro"/>
</dbReference>
<keyword evidence="5" id="KW-0411">Iron-sulfur</keyword>
<dbReference type="GO" id="GO:0046872">
    <property type="term" value="F:metal ion binding"/>
    <property type="evidence" value="ECO:0007669"/>
    <property type="project" value="UniProtKB-KW"/>
</dbReference>
<reference evidence="8 9" key="1">
    <citation type="submission" date="2015-01" db="EMBL/GenBank/DDBJ databases">
        <title>Genome Sequence of Magnetospirillum magnetotacticum Strain MS-1.</title>
        <authorList>
            <person name="Marinov G.K."/>
            <person name="Smalley M.D."/>
            <person name="DeSalvo G."/>
        </authorList>
    </citation>
    <scope>NUCLEOTIDE SEQUENCE [LARGE SCALE GENOMIC DNA]</scope>
    <source>
        <strain evidence="8 9">MS-1</strain>
    </source>
</reference>
<dbReference type="CDD" id="cd02068">
    <property type="entry name" value="radical_SAM_B12_BD"/>
    <property type="match status" value="1"/>
</dbReference>
<comment type="caution">
    <text evidence="8">The sequence shown here is derived from an EMBL/GenBank/DDBJ whole genome shotgun (WGS) entry which is preliminary data.</text>
</comment>
<dbReference type="GO" id="GO:0051539">
    <property type="term" value="F:4 iron, 4 sulfur cluster binding"/>
    <property type="evidence" value="ECO:0007669"/>
    <property type="project" value="UniProtKB-KW"/>
</dbReference>
<keyword evidence="4" id="KW-0408">Iron</keyword>
<dbReference type="OrthoDB" id="9801424at2"/>
<keyword evidence="9" id="KW-1185">Reference proteome</keyword>
<dbReference type="InterPro" id="IPR034466">
    <property type="entry name" value="Methyltransferase_Class_B"/>
</dbReference>
<dbReference type="SMART" id="SM00729">
    <property type="entry name" value="Elp3"/>
    <property type="match status" value="1"/>
</dbReference>
<dbReference type="EMBL" id="JXSL01000030">
    <property type="protein sequence ID" value="KIL97730.1"/>
    <property type="molecule type" value="Genomic_DNA"/>
</dbReference>
<dbReference type="AlphaFoldDB" id="A0A0C2YSN2"/>
<dbReference type="InterPro" id="IPR023404">
    <property type="entry name" value="rSAM_horseshoe"/>
</dbReference>
<dbReference type="RefSeq" id="WP_082036650.1">
    <property type="nucleotide sequence ID" value="NZ_JXSL01000030.1"/>
</dbReference>
<evidence type="ECO:0000313" key="9">
    <source>
        <dbReference type="Proteomes" id="UP000031971"/>
    </source>
</evidence>
<evidence type="ECO:0000259" key="7">
    <source>
        <dbReference type="PROSITE" id="PS51918"/>
    </source>
</evidence>
<evidence type="ECO:0000313" key="8">
    <source>
        <dbReference type="EMBL" id="KIL97730.1"/>
    </source>
</evidence>
<dbReference type="SFLD" id="SFLDG01082">
    <property type="entry name" value="B12-binding_domain_containing"/>
    <property type="match status" value="1"/>
</dbReference>
<dbReference type="SFLD" id="SFLDG01123">
    <property type="entry name" value="methyltransferase_(Class_B)"/>
    <property type="match status" value="1"/>
</dbReference>
<dbReference type="InterPro" id="IPR007197">
    <property type="entry name" value="rSAM"/>
</dbReference>
<dbReference type="Gene3D" id="3.40.50.280">
    <property type="entry name" value="Cobalamin-binding domain"/>
    <property type="match status" value="1"/>
</dbReference>
<gene>
    <name evidence="8" type="ORF">CCC_00791</name>
</gene>
<evidence type="ECO:0000259" key="6">
    <source>
        <dbReference type="PROSITE" id="PS51332"/>
    </source>
</evidence>
<organism evidence="8 9">
    <name type="scientific">Paramagnetospirillum magnetotacticum MS-1</name>
    <dbReference type="NCBI Taxonomy" id="272627"/>
    <lineage>
        <taxon>Bacteria</taxon>
        <taxon>Pseudomonadati</taxon>
        <taxon>Pseudomonadota</taxon>
        <taxon>Alphaproteobacteria</taxon>
        <taxon>Rhodospirillales</taxon>
        <taxon>Magnetospirillaceae</taxon>
        <taxon>Paramagnetospirillum</taxon>
    </lineage>
</organism>
<dbReference type="SFLD" id="SFLDS00029">
    <property type="entry name" value="Radical_SAM"/>
    <property type="match status" value="1"/>
</dbReference>
<dbReference type="PROSITE" id="PS51332">
    <property type="entry name" value="B12_BINDING"/>
    <property type="match status" value="1"/>
</dbReference>
<keyword evidence="2" id="KW-0949">S-adenosyl-L-methionine</keyword>
<evidence type="ECO:0000256" key="5">
    <source>
        <dbReference type="ARBA" id="ARBA00023014"/>
    </source>
</evidence>
<keyword evidence="3" id="KW-0479">Metal-binding</keyword>
<dbReference type="SUPFAM" id="SSF102114">
    <property type="entry name" value="Radical SAM enzymes"/>
    <property type="match status" value="1"/>
</dbReference>
<dbReference type="STRING" id="272627.CCC_00791"/>
<proteinExistence type="predicted"/>
<dbReference type="Pfam" id="PF02310">
    <property type="entry name" value="B12-binding"/>
    <property type="match status" value="1"/>
</dbReference>
<dbReference type="Gene3D" id="3.80.30.20">
    <property type="entry name" value="tm_1862 like domain"/>
    <property type="match status" value="1"/>
</dbReference>
<name>A0A0C2YSN2_PARME</name>
<evidence type="ECO:0000256" key="4">
    <source>
        <dbReference type="ARBA" id="ARBA00023004"/>
    </source>
</evidence>
<dbReference type="InterPro" id="IPR058240">
    <property type="entry name" value="rSAM_sf"/>
</dbReference>
<comment type="cofactor">
    <cofactor evidence="1">
        <name>[4Fe-4S] cluster</name>
        <dbReference type="ChEBI" id="CHEBI:49883"/>
    </cofactor>
</comment>
<evidence type="ECO:0000256" key="3">
    <source>
        <dbReference type="ARBA" id="ARBA00022723"/>
    </source>
</evidence>
<accession>A0A0C2YSN2</accession>
<dbReference type="InterPro" id="IPR006158">
    <property type="entry name" value="Cobalamin-bd"/>
</dbReference>
<dbReference type="Pfam" id="PF04055">
    <property type="entry name" value="Radical_SAM"/>
    <property type="match status" value="1"/>
</dbReference>
<dbReference type="PANTHER" id="PTHR43409">
    <property type="entry name" value="ANAEROBIC MAGNESIUM-PROTOPORPHYRIN IX MONOMETHYL ESTER CYCLASE-RELATED"/>
    <property type="match status" value="1"/>
</dbReference>